<accession>A0AAD6RVR4</accession>
<gene>
    <name evidence="1" type="ORF">C8F04DRAFT_881860</name>
</gene>
<feature type="non-terminal residue" evidence="1">
    <location>
        <position position="1"/>
    </location>
</feature>
<protein>
    <submittedName>
        <fullName evidence="1">Uncharacterized protein</fullName>
    </submittedName>
</protein>
<dbReference type="Proteomes" id="UP001218188">
    <property type="component" value="Unassembled WGS sequence"/>
</dbReference>
<sequence length="97" mass="11146">PIGMVWDAADYSCGYDSTLGVFANIWLHNPDLWSERFCTIGPYFLYWTLLLRQFGVGQTTIEGARDSMRARMHNARPNDFPYGQRGTTIDRIARLVL</sequence>
<evidence type="ECO:0000313" key="1">
    <source>
        <dbReference type="EMBL" id="KAJ7015914.1"/>
    </source>
</evidence>
<reference evidence="1" key="1">
    <citation type="submission" date="2023-03" db="EMBL/GenBank/DDBJ databases">
        <title>Massive genome expansion in bonnet fungi (Mycena s.s.) driven by repeated elements and novel gene families across ecological guilds.</title>
        <authorList>
            <consortium name="Lawrence Berkeley National Laboratory"/>
            <person name="Harder C.B."/>
            <person name="Miyauchi S."/>
            <person name="Viragh M."/>
            <person name="Kuo A."/>
            <person name="Thoen E."/>
            <person name="Andreopoulos B."/>
            <person name="Lu D."/>
            <person name="Skrede I."/>
            <person name="Drula E."/>
            <person name="Henrissat B."/>
            <person name="Morin E."/>
            <person name="Kohler A."/>
            <person name="Barry K."/>
            <person name="LaButti K."/>
            <person name="Morin E."/>
            <person name="Salamov A."/>
            <person name="Lipzen A."/>
            <person name="Mereny Z."/>
            <person name="Hegedus B."/>
            <person name="Baldrian P."/>
            <person name="Stursova M."/>
            <person name="Weitz H."/>
            <person name="Taylor A."/>
            <person name="Grigoriev I.V."/>
            <person name="Nagy L.G."/>
            <person name="Martin F."/>
            <person name="Kauserud H."/>
        </authorList>
    </citation>
    <scope>NUCLEOTIDE SEQUENCE</scope>
    <source>
        <strain evidence="1">CBHHK200</strain>
    </source>
</reference>
<keyword evidence="2" id="KW-1185">Reference proteome</keyword>
<dbReference type="AlphaFoldDB" id="A0AAD6RVR4"/>
<comment type="caution">
    <text evidence="1">The sequence shown here is derived from an EMBL/GenBank/DDBJ whole genome shotgun (WGS) entry which is preliminary data.</text>
</comment>
<name>A0AAD6RVR4_9AGAR</name>
<evidence type="ECO:0000313" key="2">
    <source>
        <dbReference type="Proteomes" id="UP001218188"/>
    </source>
</evidence>
<dbReference type="EMBL" id="JARJCM010000738">
    <property type="protein sequence ID" value="KAJ7015914.1"/>
    <property type="molecule type" value="Genomic_DNA"/>
</dbReference>
<organism evidence="1 2">
    <name type="scientific">Mycena alexandri</name>
    <dbReference type="NCBI Taxonomy" id="1745969"/>
    <lineage>
        <taxon>Eukaryota</taxon>
        <taxon>Fungi</taxon>
        <taxon>Dikarya</taxon>
        <taxon>Basidiomycota</taxon>
        <taxon>Agaricomycotina</taxon>
        <taxon>Agaricomycetes</taxon>
        <taxon>Agaricomycetidae</taxon>
        <taxon>Agaricales</taxon>
        <taxon>Marasmiineae</taxon>
        <taxon>Mycenaceae</taxon>
        <taxon>Mycena</taxon>
    </lineage>
</organism>
<feature type="non-terminal residue" evidence="1">
    <location>
        <position position="97"/>
    </location>
</feature>
<proteinExistence type="predicted"/>